<comment type="caution">
    <text evidence="1">The sequence shown here is derived from an EMBL/GenBank/DDBJ whole genome shotgun (WGS) entry which is preliminary data.</text>
</comment>
<protein>
    <submittedName>
        <fullName evidence="1">Uncharacterized protein</fullName>
    </submittedName>
</protein>
<name>A0AAD7BET8_MYCRO</name>
<accession>A0AAD7BET8</accession>
<proteinExistence type="predicted"/>
<organism evidence="1 2">
    <name type="scientific">Mycena rosella</name>
    <name type="common">Pink bonnet</name>
    <name type="synonym">Agaricus rosellus</name>
    <dbReference type="NCBI Taxonomy" id="1033263"/>
    <lineage>
        <taxon>Eukaryota</taxon>
        <taxon>Fungi</taxon>
        <taxon>Dikarya</taxon>
        <taxon>Basidiomycota</taxon>
        <taxon>Agaricomycotina</taxon>
        <taxon>Agaricomycetes</taxon>
        <taxon>Agaricomycetidae</taxon>
        <taxon>Agaricales</taxon>
        <taxon>Marasmiineae</taxon>
        <taxon>Mycenaceae</taxon>
        <taxon>Mycena</taxon>
    </lineage>
</organism>
<dbReference type="EMBL" id="JARKIE010000732">
    <property type="protein sequence ID" value="KAJ7619031.1"/>
    <property type="molecule type" value="Genomic_DNA"/>
</dbReference>
<reference evidence="1" key="1">
    <citation type="submission" date="2023-03" db="EMBL/GenBank/DDBJ databases">
        <title>Massive genome expansion in bonnet fungi (Mycena s.s.) driven by repeated elements and novel gene families across ecological guilds.</title>
        <authorList>
            <consortium name="Lawrence Berkeley National Laboratory"/>
            <person name="Harder C.B."/>
            <person name="Miyauchi S."/>
            <person name="Viragh M."/>
            <person name="Kuo A."/>
            <person name="Thoen E."/>
            <person name="Andreopoulos B."/>
            <person name="Lu D."/>
            <person name="Skrede I."/>
            <person name="Drula E."/>
            <person name="Henrissat B."/>
            <person name="Morin E."/>
            <person name="Kohler A."/>
            <person name="Barry K."/>
            <person name="LaButti K."/>
            <person name="Morin E."/>
            <person name="Salamov A."/>
            <person name="Lipzen A."/>
            <person name="Mereny Z."/>
            <person name="Hegedus B."/>
            <person name="Baldrian P."/>
            <person name="Stursova M."/>
            <person name="Weitz H."/>
            <person name="Taylor A."/>
            <person name="Grigoriev I.V."/>
            <person name="Nagy L.G."/>
            <person name="Martin F."/>
            <person name="Kauserud H."/>
        </authorList>
    </citation>
    <scope>NUCLEOTIDE SEQUENCE</scope>
    <source>
        <strain evidence="1">CBHHK067</strain>
    </source>
</reference>
<keyword evidence="2" id="KW-1185">Reference proteome</keyword>
<sequence>MLRYISPALRLYGRLWYTFARHGSTPQWVEKTQAIGRRFPECRLKPGQQGPESFDCLLADALAETLPLGRSPHFPTTPIWIPHGDGLTRTRVADFDREIGQYFSLWGVLTISGHTNGPLGRSCLYRTGPKSFDVVRPQMYAALCSNFKLQPTGSHFKECTVGCTILQFRLARAIRFLVLDSRTTFPLNFGVGNTLLKADPLRHRAKTMTPAPVRRHIVGIGGIEPFGLVLV</sequence>
<evidence type="ECO:0000313" key="2">
    <source>
        <dbReference type="Proteomes" id="UP001221757"/>
    </source>
</evidence>
<dbReference type="AlphaFoldDB" id="A0AAD7BET8"/>
<evidence type="ECO:0000313" key="1">
    <source>
        <dbReference type="EMBL" id="KAJ7619031.1"/>
    </source>
</evidence>
<dbReference type="Proteomes" id="UP001221757">
    <property type="component" value="Unassembled WGS sequence"/>
</dbReference>
<gene>
    <name evidence="1" type="ORF">B0H17DRAFT_1152203</name>
</gene>